<dbReference type="CDD" id="cd16415">
    <property type="entry name" value="HAD_dREG-2_like"/>
    <property type="match status" value="1"/>
</dbReference>
<organism evidence="1 2">
    <name type="scientific">Candidatus Manganitrophus noduliformans</name>
    <dbReference type="NCBI Taxonomy" id="2606439"/>
    <lineage>
        <taxon>Bacteria</taxon>
        <taxon>Pseudomonadati</taxon>
        <taxon>Nitrospirota</taxon>
        <taxon>Nitrospiria</taxon>
        <taxon>Candidatus Troglogloeales</taxon>
        <taxon>Candidatus Manganitrophaceae</taxon>
        <taxon>Candidatus Manganitrophus</taxon>
    </lineage>
</organism>
<dbReference type="InterPro" id="IPR051828">
    <property type="entry name" value="HAD-like_hydrolase_domain"/>
</dbReference>
<dbReference type="NCBIfam" id="TIGR01549">
    <property type="entry name" value="HAD-SF-IA-v1"/>
    <property type="match status" value="1"/>
</dbReference>
<dbReference type="InterPro" id="IPR011949">
    <property type="entry name" value="HAD-SF_hydro_IA_REG-2-like"/>
</dbReference>
<dbReference type="InterPro" id="IPR036412">
    <property type="entry name" value="HAD-like_sf"/>
</dbReference>
<dbReference type="SUPFAM" id="SSF56784">
    <property type="entry name" value="HAD-like"/>
    <property type="match status" value="1"/>
</dbReference>
<dbReference type="SFLD" id="SFLDG01129">
    <property type="entry name" value="C1.5:_HAD__Beta-PGM__Phosphata"/>
    <property type="match status" value="1"/>
</dbReference>
<keyword evidence="1" id="KW-0378">Hydrolase</keyword>
<dbReference type="NCBIfam" id="TIGR01662">
    <property type="entry name" value="HAD-SF-IIIA"/>
    <property type="match status" value="1"/>
</dbReference>
<dbReference type="InterPro" id="IPR006439">
    <property type="entry name" value="HAD-SF_hydro_IA"/>
</dbReference>
<dbReference type="Gene3D" id="3.40.50.1000">
    <property type="entry name" value="HAD superfamily/HAD-like"/>
    <property type="match status" value="1"/>
</dbReference>
<dbReference type="PANTHER" id="PTHR46191:SF2">
    <property type="entry name" value="HALOACID DEHALOGENASE-LIKE HYDROLASE DOMAIN-CONTAINING PROTEIN 3"/>
    <property type="match status" value="1"/>
</dbReference>
<dbReference type="Gene3D" id="1.10.150.720">
    <property type="entry name" value="Haloacid dehalogenase-like hydrolase"/>
    <property type="match status" value="1"/>
</dbReference>
<dbReference type="InterPro" id="IPR023214">
    <property type="entry name" value="HAD_sf"/>
</dbReference>
<sequence>MPAKIKGVFFDAGDTLFEVKGSVGAQYSRFAKKYGIEVDPALLNQRFKEVFKQSPPLTFPGVSGPELKRREKEWWYKIVREVFDEIRFPEFDALFEELFVFFKGPEGWSLFPETKEILDRLHREGYHLGIISNFDSRIGEVCRSLGIGHYFRTVTISSLEGVAKPAPEIFRKALKKAALSPEESVYVGDSPHHDIEGAREIGMRVFLLDRSGRYTKERSVPRLSSLSDLLDALEKNASPPG</sequence>
<dbReference type="AlphaFoldDB" id="A0A7X6DSK3"/>
<dbReference type="EMBL" id="VTOW01000003">
    <property type="protein sequence ID" value="NKE72631.1"/>
    <property type="molecule type" value="Genomic_DNA"/>
</dbReference>
<gene>
    <name evidence="1" type="ORF">MNODULE_17915</name>
</gene>
<dbReference type="SFLD" id="SFLDS00003">
    <property type="entry name" value="Haloacid_Dehalogenase"/>
    <property type="match status" value="1"/>
</dbReference>
<dbReference type="RefSeq" id="WP_168062469.1">
    <property type="nucleotide sequence ID" value="NZ_VTOW01000003.1"/>
</dbReference>
<proteinExistence type="predicted"/>
<dbReference type="InterPro" id="IPR006549">
    <property type="entry name" value="HAD-SF_hydro_IIIA"/>
</dbReference>
<dbReference type="Pfam" id="PF00702">
    <property type="entry name" value="Hydrolase"/>
    <property type="match status" value="1"/>
</dbReference>
<dbReference type="NCBIfam" id="TIGR01509">
    <property type="entry name" value="HAD-SF-IA-v3"/>
    <property type="match status" value="1"/>
</dbReference>
<protein>
    <submittedName>
        <fullName evidence="1">HAD-IIIA family hydrolase</fullName>
    </submittedName>
</protein>
<evidence type="ECO:0000313" key="1">
    <source>
        <dbReference type="EMBL" id="NKE72631.1"/>
    </source>
</evidence>
<dbReference type="InterPro" id="IPR044924">
    <property type="entry name" value="HAD-SF_hydro_IA_REG-2-like_cap"/>
</dbReference>
<evidence type="ECO:0000313" key="2">
    <source>
        <dbReference type="Proteomes" id="UP000534783"/>
    </source>
</evidence>
<dbReference type="GO" id="GO:0016787">
    <property type="term" value="F:hydrolase activity"/>
    <property type="evidence" value="ECO:0007669"/>
    <property type="project" value="UniProtKB-KW"/>
</dbReference>
<dbReference type="Proteomes" id="UP000534783">
    <property type="component" value="Unassembled WGS sequence"/>
</dbReference>
<accession>A0A7X6DSK3</accession>
<dbReference type="NCBIfam" id="TIGR02252">
    <property type="entry name" value="DREG-2"/>
    <property type="match status" value="1"/>
</dbReference>
<comment type="caution">
    <text evidence="1">The sequence shown here is derived from an EMBL/GenBank/DDBJ whole genome shotgun (WGS) entry which is preliminary data.</text>
</comment>
<dbReference type="PRINTS" id="PR00413">
    <property type="entry name" value="HADHALOGNASE"/>
</dbReference>
<keyword evidence="2" id="KW-1185">Reference proteome</keyword>
<reference evidence="1 2" key="1">
    <citation type="journal article" date="2020" name="Nature">
        <title>Bacterial chemolithoautotrophy via manganese oxidation.</title>
        <authorList>
            <person name="Yu H."/>
            <person name="Leadbetter J.R."/>
        </authorList>
    </citation>
    <scope>NUCLEOTIDE SEQUENCE [LARGE SCALE GENOMIC DNA]</scope>
    <source>
        <strain evidence="1 2">Mn-1</strain>
    </source>
</reference>
<dbReference type="PANTHER" id="PTHR46191">
    <property type="match status" value="1"/>
</dbReference>
<name>A0A7X6DSK3_9BACT</name>